<feature type="region of interest" description="Disordered" evidence="1">
    <location>
        <begin position="1"/>
        <end position="29"/>
    </location>
</feature>
<accession>A0A382BVI8</accession>
<feature type="compositionally biased region" description="Polar residues" evidence="1">
    <location>
        <begin position="1"/>
        <end position="18"/>
    </location>
</feature>
<dbReference type="AlphaFoldDB" id="A0A382BVI8"/>
<gene>
    <name evidence="2" type="ORF">METZ01_LOCUS170682</name>
</gene>
<protein>
    <submittedName>
        <fullName evidence="2">Uncharacterized protein</fullName>
    </submittedName>
</protein>
<dbReference type="EMBL" id="UINC01031570">
    <property type="protein sequence ID" value="SVB17828.1"/>
    <property type="molecule type" value="Genomic_DNA"/>
</dbReference>
<name>A0A382BVI8_9ZZZZ</name>
<reference evidence="2" key="1">
    <citation type="submission" date="2018-05" db="EMBL/GenBank/DDBJ databases">
        <authorList>
            <person name="Lanie J.A."/>
            <person name="Ng W.-L."/>
            <person name="Kazmierczak K.M."/>
            <person name="Andrzejewski T.M."/>
            <person name="Davidsen T.M."/>
            <person name="Wayne K.J."/>
            <person name="Tettelin H."/>
            <person name="Glass J.I."/>
            <person name="Rusch D."/>
            <person name="Podicherti R."/>
            <person name="Tsui H.-C.T."/>
            <person name="Winkler M.E."/>
        </authorList>
    </citation>
    <scope>NUCLEOTIDE SEQUENCE</scope>
</reference>
<sequence length="29" mass="3058">MLLQLGHSNLSGRTSDSMGTLVEHAGQSM</sequence>
<evidence type="ECO:0000256" key="1">
    <source>
        <dbReference type="SAM" id="MobiDB-lite"/>
    </source>
</evidence>
<organism evidence="2">
    <name type="scientific">marine metagenome</name>
    <dbReference type="NCBI Taxonomy" id="408172"/>
    <lineage>
        <taxon>unclassified sequences</taxon>
        <taxon>metagenomes</taxon>
        <taxon>ecological metagenomes</taxon>
    </lineage>
</organism>
<proteinExistence type="predicted"/>
<evidence type="ECO:0000313" key="2">
    <source>
        <dbReference type="EMBL" id="SVB17828.1"/>
    </source>
</evidence>